<accession>A0A809RJU4</accession>
<dbReference type="PANTHER" id="PTHR40266:SF2">
    <property type="entry name" value="TOXIN HIGB-1"/>
    <property type="match status" value="1"/>
</dbReference>
<dbReference type="Proteomes" id="UP000662914">
    <property type="component" value="Chromosome"/>
</dbReference>
<organism evidence="1 2">
    <name type="scientific">Candidatus Desulfobacillus denitrificans</name>
    <dbReference type="NCBI Taxonomy" id="2608985"/>
    <lineage>
        <taxon>Bacteria</taxon>
        <taxon>Pseudomonadati</taxon>
        <taxon>Pseudomonadota</taxon>
        <taxon>Betaproteobacteria</taxon>
        <taxon>Candidatus Desulfobacillus</taxon>
    </lineage>
</organism>
<dbReference type="InterPro" id="IPR035093">
    <property type="entry name" value="RelE/ParE_toxin_dom_sf"/>
</dbReference>
<dbReference type="EMBL" id="AP021857">
    <property type="protein sequence ID" value="BBO19702.1"/>
    <property type="molecule type" value="Genomic_DNA"/>
</dbReference>
<protein>
    <submittedName>
        <fullName evidence="1">Peptidase</fullName>
    </submittedName>
</protein>
<dbReference type="AlphaFoldDB" id="A0A809RJU4"/>
<dbReference type="Pfam" id="PF05015">
    <property type="entry name" value="HigB-like_toxin"/>
    <property type="match status" value="1"/>
</dbReference>
<evidence type="ECO:0000313" key="2">
    <source>
        <dbReference type="Proteomes" id="UP000662914"/>
    </source>
</evidence>
<dbReference type="KEGG" id="ddz:DSYM_04010"/>
<dbReference type="InterPro" id="IPR007711">
    <property type="entry name" value="HigB-1"/>
</dbReference>
<name>A0A809RJU4_9PROT</name>
<dbReference type="Gene3D" id="3.30.2310.20">
    <property type="entry name" value="RelE-like"/>
    <property type="match status" value="1"/>
</dbReference>
<proteinExistence type="predicted"/>
<dbReference type="SUPFAM" id="SSF143011">
    <property type="entry name" value="RelE-like"/>
    <property type="match status" value="1"/>
</dbReference>
<reference evidence="1" key="1">
    <citation type="journal article" name="DNA Res.">
        <title>The physiological potential of anammox bacteria as revealed by their core genome structure.</title>
        <authorList>
            <person name="Okubo T."/>
            <person name="Toyoda A."/>
            <person name="Fukuhara K."/>
            <person name="Uchiyama I."/>
            <person name="Harigaya Y."/>
            <person name="Kuroiwa M."/>
            <person name="Suzuki T."/>
            <person name="Murakami Y."/>
            <person name="Suwa Y."/>
            <person name="Takami H."/>
        </authorList>
    </citation>
    <scope>NUCLEOTIDE SEQUENCE</scope>
    <source>
        <strain evidence="1">317325-3</strain>
    </source>
</reference>
<dbReference type="PANTHER" id="PTHR40266">
    <property type="entry name" value="TOXIN HIGB-1"/>
    <property type="match status" value="1"/>
</dbReference>
<evidence type="ECO:0000313" key="1">
    <source>
        <dbReference type="EMBL" id="BBO19702.1"/>
    </source>
</evidence>
<sequence length="92" mass="10842">MIRTFRHRGLERFFCKGDHRGILARSEARIERMLDRLDAAARPEDMNLPGYRFHRLTGERKGTFAVSVTGNWRITFRFDGEDAVDVDLEDYH</sequence>
<gene>
    <name evidence="1" type="ORF">DSYM_04010</name>
</gene>